<organism evidence="1 2">
    <name type="scientific">Planifilum fulgidum</name>
    <dbReference type="NCBI Taxonomy" id="201973"/>
    <lineage>
        <taxon>Bacteria</taxon>
        <taxon>Bacillati</taxon>
        <taxon>Bacillota</taxon>
        <taxon>Bacilli</taxon>
        <taxon>Bacillales</taxon>
        <taxon>Thermoactinomycetaceae</taxon>
        <taxon>Planifilum</taxon>
    </lineage>
</organism>
<dbReference type="EMBL" id="FOOK01000004">
    <property type="protein sequence ID" value="SFF74253.1"/>
    <property type="molecule type" value="Genomic_DNA"/>
</dbReference>
<keyword evidence="2" id="KW-1185">Reference proteome</keyword>
<evidence type="ECO:0000313" key="2">
    <source>
        <dbReference type="Proteomes" id="UP000198661"/>
    </source>
</evidence>
<evidence type="ECO:0000313" key="1">
    <source>
        <dbReference type="EMBL" id="SFF74253.1"/>
    </source>
</evidence>
<proteinExistence type="predicted"/>
<name>A0A1I2L5R7_9BACL</name>
<sequence length="45" mass="5280">MKMEMGNGRLRIVGKAWQVRACLRQLASHSLTLSELLTRRERARR</sequence>
<protein>
    <recommendedName>
        <fullName evidence="3">Z-ring formation inhibitor MciZ</fullName>
    </recommendedName>
</protein>
<dbReference type="AlphaFoldDB" id="A0A1I2L5R7"/>
<gene>
    <name evidence="1" type="ORF">SAMN04488025_10454</name>
</gene>
<evidence type="ECO:0008006" key="3">
    <source>
        <dbReference type="Google" id="ProtNLM"/>
    </source>
</evidence>
<accession>A0A1I2L5R7</accession>
<reference evidence="1 2" key="1">
    <citation type="submission" date="2016-10" db="EMBL/GenBank/DDBJ databases">
        <authorList>
            <person name="de Groot N.N."/>
        </authorList>
    </citation>
    <scope>NUCLEOTIDE SEQUENCE [LARGE SCALE GENOMIC DNA]</scope>
    <source>
        <strain evidence="1 2">DSM 44945</strain>
    </source>
</reference>
<dbReference type="Proteomes" id="UP000198661">
    <property type="component" value="Unassembled WGS sequence"/>
</dbReference>